<dbReference type="InParanoid" id="G9EJ70"/>
<evidence type="ECO:0008006" key="3">
    <source>
        <dbReference type="Google" id="ProtNLM"/>
    </source>
</evidence>
<reference evidence="1 2" key="1">
    <citation type="journal article" date="2011" name="BMC Genomics">
        <title>Insight into cross-talk between intra-amoebal pathogens.</title>
        <authorList>
            <person name="Gimenez G."/>
            <person name="Bertelli C."/>
            <person name="Moliner C."/>
            <person name="Robert C."/>
            <person name="Raoult D."/>
            <person name="Fournier P.E."/>
            <person name="Greub G."/>
        </authorList>
    </citation>
    <scope>NUCLEOTIDE SEQUENCE [LARGE SCALE GENOMIC DNA]</scope>
    <source>
        <strain evidence="1 2">LLAP12</strain>
    </source>
</reference>
<dbReference type="SUPFAM" id="SSF54211">
    <property type="entry name" value="Ribosomal protein S5 domain 2-like"/>
    <property type="match status" value="1"/>
</dbReference>
<dbReference type="HOGENOM" id="CLU_929584_0_0_6"/>
<dbReference type="SUPFAM" id="SSF55060">
    <property type="entry name" value="GHMP Kinase, C-terminal domain"/>
    <property type="match status" value="1"/>
</dbReference>
<organism evidence="1 2">
    <name type="scientific">Legionella drancourtii LLAP12</name>
    <dbReference type="NCBI Taxonomy" id="658187"/>
    <lineage>
        <taxon>Bacteria</taxon>
        <taxon>Pseudomonadati</taxon>
        <taxon>Pseudomonadota</taxon>
        <taxon>Gammaproteobacteria</taxon>
        <taxon>Legionellales</taxon>
        <taxon>Legionellaceae</taxon>
        <taxon>Legionella</taxon>
    </lineage>
</organism>
<dbReference type="Proteomes" id="UP000002770">
    <property type="component" value="Unassembled WGS sequence"/>
</dbReference>
<dbReference type="OrthoDB" id="5652956at2"/>
<name>G9EJ70_9GAMM</name>
<proteinExistence type="predicted"/>
<dbReference type="RefSeq" id="WP_006869217.1">
    <property type="nucleotide sequence ID" value="NZ_JH413796.1"/>
</dbReference>
<protein>
    <recommendedName>
        <fullName evidence="3">Mevalonate kinase</fullName>
    </recommendedName>
</protein>
<dbReference type="InterPro" id="IPR020568">
    <property type="entry name" value="Ribosomal_Su5_D2-typ_SF"/>
</dbReference>
<dbReference type="EMBL" id="JH413796">
    <property type="protein sequence ID" value="EHL32636.1"/>
    <property type="molecule type" value="Genomic_DNA"/>
</dbReference>
<accession>G9EJ70</accession>
<sequence length="291" mass="32117">MKWSIPAKTFLLGEYAAVAEASAIVLTTAPCFELSLTAEQGLLGIHPESPAGLWWQQQALNQGLAWHDPYAGRGGLGASSAQFLASYLASCSMQNKTPGLNTMLSAYYQSSWTGKGLRPSGYDVIAQSQQGCVYINKQNRIIQSYDWPFHDLAFFLIHTGVKLATHHHLQDTALPPKIDYLSALVDEAKQAFEKADSQQLITCINRYHEQLAQLNLVAEHSLKLIKQFKEYPEVLAVKGCGALGADVLLLVTSRTNASSLNNKLNAENRTLLATENSFAFTKMHSLHIDWH</sequence>
<dbReference type="STRING" id="658187.LDG_5227"/>
<keyword evidence="2" id="KW-1185">Reference proteome</keyword>
<dbReference type="Gene3D" id="3.30.70.890">
    <property type="entry name" value="GHMP kinase, C-terminal domain"/>
    <property type="match status" value="1"/>
</dbReference>
<dbReference type="AlphaFoldDB" id="G9EJ70"/>
<gene>
    <name evidence="1" type="ORF">LDG_5227</name>
</gene>
<dbReference type="eggNOG" id="COG1577">
    <property type="taxonomic scope" value="Bacteria"/>
</dbReference>
<evidence type="ECO:0000313" key="2">
    <source>
        <dbReference type="Proteomes" id="UP000002770"/>
    </source>
</evidence>
<dbReference type="InterPro" id="IPR036554">
    <property type="entry name" value="GHMP_kinase_C_sf"/>
</dbReference>
<evidence type="ECO:0000313" key="1">
    <source>
        <dbReference type="EMBL" id="EHL32636.1"/>
    </source>
</evidence>